<accession>A0ABS5ITT0</accession>
<comment type="caution">
    <text evidence="2">The sequence shown here is derived from an EMBL/GenBank/DDBJ whole genome shotgun (WGS) entry which is preliminary data.</text>
</comment>
<dbReference type="PANTHER" id="PTHR43792:SF16">
    <property type="entry name" value="N-ACETYLTRANSFERASE DOMAIN-CONTAINING PROTEIN"/>
    <property type="match status" value="1"/>
</dbReference>
<protein>
    <submittedName>
        <fullName evidence="2">GNAT family N-acetyltransferase</fullName>
    </submittedName>
</protein>
<keyword evidence="3" id="KW-1185">Reference proteome</keyword>
<dbReference type="InterPro" id="IPR051531">
    <property type="entry name" value="N-acetyltransferase"/>
</dbReference>
<reference evidence="2 3" key="1">
    <citation type="submission" date="2021-04" db="EMBL/GenBank/DDBJ databases">
        <title>Chitinophaga sp. nov., isolated from the rhizosphere soil.</title>
        <authorList>
            <person name="He S."/>
        </authorList>
    </citation>
    <scope>NUCLEOTIDE SEQUENCE [LARGE SCALE GENOMIC DNA]</scope>
    <source>
        <strain evidence="2 3">2R12</strain>
    </source>
</reference>
<dbReference type="PANTHER" id="PTHR43792">
    <property type="entry name" value="GNAT FAMILY, PUTATIVE (AFU_ORTHOLOGUE AFUA_3G00765)-RELATED-RELATED"/>
    <property type="match status" value="1"/>
</dbReference>
<dbReference type="SUPFAM" id="SSF55729">
    <property type="entry name" value="Acyl-CoA N-acyltransferases (Nat)"/>
    <property type="match status" value="1"/>
</dbReference>
<name>A0ABS5ITT0_9BACT</name>
<feature type="domain" description="N-acetyltransferase" evidence="1">
    <location>
        <begin position="17"/>
        <end position="183"/>
    </location>
</feature>
<organism evidence="2 3">
    <name type="scientific">Chitinophaga hostae</name>
    <dbReference type="NCBI Taxonomy" id="2831022"/>
    <lineage>
        <taxon>Bacteria</taxon>
        <taxon>Pseudomonadati</taxon>
        <taxon>Bacteroidota</taxon>
        <taxon>Chitinophagia</taxon>
        <taxon>Chitinophagales</taxon>
        <taxon>Chitinophagaceae</taxon>
        <taxon>Chitinophaga</taxon>
    </lineage>
</organism>
<dbReference type="Proteomes" id="UP000676386">
    <property type="component" value="Unassembled WGS sequence"/>
</dbReference>
<sequence>MFTIHFNPFPEFNTPRFLLRPPALSDAEEVAQLRSDPLVNKYLNRPGPVSVAAAEQFLEKIIANNTAHLSLYWVIIAKDTLELVGTICLWNIVPALEEAEVGYELQSRFFGQGIMQEVLPGIIRFGFEEMQLQRIIALPAEGNERSSRLLEKHHFALNEELKQRLEKEEDMTGILCYSLTKSV</sequence>
<dbReference type="RefSeq" id="WP_211971428.1">
    <property type="nucleotide sequence ID" value="NZ_CBFHAM010000005.1"/>
</dbReference>
<evidence type="ECO:0000313" key="3">
    <source>
        <dbReference type="Proteomes" id="UP000676386"/>
    </source>
</evidence>
<dbReference type="InterPro" id="IPR016181">
    <property type="entry name" value="Acyl_CoA_acyltransferase"/>
</dbReference>
<gene>
    <name evidence="2" type="ORF">KE626_03195</name>
</gene>
<dbReference type="EMBL" id="JAGTXB010000001">
    <property type="protein sequence ID" value="MBS0026310.1"/>
    <property type="molecule type" value="Genomic_DNA"/>
</dbReference>
<evidence type="ECO:0000259" key="1">
    <source>
        <dbReference type="PROSITE" id="PS51186"/>
    </source>
</evidence>
<proteinExistence type="predicted"/>
<dbReference type="InterPro" id="IPR000182">
    <property type="entry name" value="GNAT_dom"/>
</dbReference>
<dbReference type="Gene3D" id="3.40.630.30">
    <property type="match status" value="1"/>
</dbReference>
<dbReference type="Pfam" id="PF13302">
    <property type="entry name" value="Acetyltransf_3"/>
    <property type="match status" value="1"/>
</dbReference>
<dbReference type="PROSITE" id="PS51186">
    <property type="entry name" value="GNAT"/>
    <property type="match status" value="1"/>
</dbReference>
<evidence type="ECO:0000313" key="2">
    <source>
        <dbReference type="EMBL" id="MBS0026310.1"/>
    </source>
</evidence>